<keyword evidence="19" id="KW-0732">Signal</keyword>
<reference evidence="21" key="1">
    <citation type="submission" date="2020-01" db="EMBL/GenBank/DDBJ databases">
        <authorList>
            <person name="Mishra B."/>
        </authorList>
    </citation>
    <scope>NUCLEOTIDE SEQUENCE [LARGE SCALE GENOMIC DNA]</scope>
</reference>
<dbReference type="AlphaFoldDB" id="A0A6D2I8I1"/>
<feature type="site" description="Transition state stabilizer" evidence="17">
    <location>
        <position position="83"/>
    </location>
</feature>
<dbReference type="InterPro" id="IPR019794">
    <property type="entry name" value="Peroxidases_AS"/>
</dbReference>
<dbReference type="Pfam" id="PF00141">
    <property type="entry name" value="peroxidase"/>
    <property type="match status" value="1"/>
</dbReference>
<comment type="catalytic activity">
    <reaction evidence="1 19">
        <text>2 a phenolic donor + H2O2 = 2 a phenolic radical donor + 2 H2O</text>
        <dbReference type="Rhea" id="RHEA:56136"/>
        <dbReference type="ChEBI" id="CHEBI:15377"/>
        <dbReference type="ChEBI" id="CHEBI:16240"/>
        <dbReference type="ChEBI" id="CHEBI:139520"/>
        <dbReference type="ChEBI" id="CHEBI:139521"/>
        <dbReference type="EC" id="1.11.1.7"/>
    </reaction>
</comment>
<dbReference type="Proteomes" id="UP000467841">
    <property type="component" value="Unassembled WGS sequence"/>
</dbReference>
<keyword evidence="8 16" id="KW-0106">Calcium</keyword>
<dbReference type="GO" id="GO:0020037">
    <property type="term" value="F:heme binding"/>
    <property type="evidence" value="ECO:0007669"/>
    <property type="project" value="UniProtKB-UniRule"/>
</dbReference>
<dbReference type="OrthoDB" id="2113341at2759"/>
<dbReference type="Gene3D" id="1.10.520.10">
    <property type="match status" value="1"/>
</dbReference>
<dbReference type="InterPro" id="IPR033905">
    <property type="entry name" value="Secretory_peroxidase"/>
</dbReference>
<feature type="disulfide bond" evidence="18">
    <location>
        <begin position="221"/>
        <end position="253"/>
    </location>
</feature>
<dbReference type="InterPro" id="IPR000823">
    <property type="entry name" value="Peroxidase_pln"/>
</dbReference>
<dbReference type="FunFam" id="1.10.420.10:FF:000001">
    <property type="entry name" value="Peroxidase"/>
    <property type="match status" value="1"/>
</dbReference>
<dbReference type="GO" id="GO:0042744">
    <property type="term" value="P:hydrogen peroxide catabolic process"/>
    <property type="evidence" value="ECO:0007669"/>
    <property type="project" value="UniProtKB-KW"/>
</dbReference>
<evidence type="ECO:0000256" key="19">
    <source>
        <dbReference type="RuleBase" id="RU362060"/>
    </source>
</evidence>
<gene>
    <name evidence="21" type="ORF">MERR_LOCUS11755</name>
</gene>
<comment type="function">
    <text evidence="2">Removal of H(2)O(2), oxidation of toxic reductants, biosynthesis and degradation of lignin, suberization, auxin catabolism, response to environmental stresses such as wounding, pathogen attack and oxidative stress. These functions might be dependent on each isozyme/isoform in each plant tissue.</text>
</comment>
<evidence type="ECO:0000256" key="17">
    <source>
        <dbReference type="PIRSR" id="PIRSR600823-4"/>
    </source>
</evidence>
<evidence type="ECO:0000259" key="20">
    <source>
        <dbReference type="PROSITE" id="PS50873"/>
    </source>
</evidence>
<evidence type="ECO:0000313" key="21">
    <source>
        <dbReference type="EMBL" id="CAA7024520.1"/>
    </source>
</evidence>
<feature type="binding site" description="axial binding residue" evidence="16">
    <location>
        <position position="214"/>
    </location>
    <ligand>
        <name>heme b</name>
        <dbReference type="ChEBI" id="CHEBI:60344"/>
    </ligand>
    <ligandPart>
        <name>Fe</name>
        <dbReference type="ChEBI" id="CHEBI:18248"/>
    </ligandPart>
</feature>
<evidence type="ECO:0000256" key="1">
    <source>
        <dbReference type="ARBA" id="ARBA00000189"/>
    </source>
</evidence>
<feature type="disulfide bond" evidence="18">
    <location>
        <begin position="56"/>
        <end position="136"/>
    </location>
</feature>
<comment type="cofactor">
    <cofactor evidence="16 19">
        <name>Ca(2+)</name>
        <dbReference type="ChEBI" id="CHEBI:29108"/>
    </cofactor>
    <text evidence="16 19">Binds 2 calcium ions per subunit.</text>
</comment>
<comment type="similarity">
    <text evidence="3">Belongs to the peroxidase family. Ascorbate peroxidase subfamily.</text>
</comment>
<evidence type="ECO:0000256" key="15">
    <source>
        <dbReference type="PIRSR" id="PIRSR600823-2"/>
    </source>
</evidence>
<dbReference type="InterPro" id="IPR002016">
    <property type="entry name" value="Haem_peroxidase"/>
</dbReference>
<dbReference type="Gene3D" id="1.10.420.10">
    <property type="entry name" value="Peroxidase, domain 2"/>
    <property type="match status" value="1"/>
</dbReference>
<feature type="signal peptide" evidence="19">
    <location>
        <begin position="1"/>
        <end position="23"/>
    </location>
</feature>
<keyword evidence="6 19" id="KW-0349">Heme</keyword>
<keyword evidence="11 18" id="KW-1015">Disulfide bond</keyword>
<keyword evidence="12" id="KW-0325">Glycoprotein</keyword>
<dbReference type="SUPFAM" id="SSF48113">
    <property type="entry name" value="Heme-dependent peroxidases"/>
    <property type="match status" value="1"/>
</dbReference>
<dbReference type="EMBL" id="CACVBM020000888">
    <property type="protein sequence ID" value="CAA7024520.1"/>
    <property type="molecule type" value="Genomic_DNA"/>
</dbReference>
<dbReference type="CDD" id="cd00693">
    <property type="entry name" value="secretory_peroxidase"/>
    <property type="match status" value="1"/>
</dbReference>
<dbReference type="PANTHER" id="PTHR31388:SF164">
    <property type="entry name" value="PEROXIDASE 9"/>
    <property type="match status" value="1"/>
</dbReference>
<dbReference type="PRINTS" id="PR00461">
    <property type="entry name" value="PLPEROXIDASE"/>
</dbReference>
<evidence type="ECO:0000256" key="8">
    <source>
        <dbReference type="ARBA" id="ARBA00022837"/>
    </source>
</evidence>
<dbReference type="GO" id="GO:0006979">
    <property type="term" value="P:response to oxidative stress"/>
    <property type="evidence" value="ECO:0007669"/>
    <property type="project" value="UniProtKB-UniRule"/>
</dbReference>
<sequence length="348" mass="38098">MAILKLIHGLVIFALFSFDVSVAHPGFGFGWGSNGPNIGRTFSSSGLFPQFYQFSCPQADEIVMTVLEKAIARDPRMAASLLRLHFHDCFVQGCDASILLDDSATIRSEKNANPNKNSIKGFQVIDEIKAKLEQACPQTVSCADILALAARGSTMLSGGPSWELPLGRRDSRTASLNGANTNIPAPNSTIQNLLNMFQRKGLNQEDLVSLSGGHTIGVARCTTFKQRLYNQNGNNQPDETLERSYYYGLRSICPPRGGDNNISPLDLASPARFDNTYFKLILWGKSLLTSDQVLLNGNVGRTGQLVKAYAEDESLFFEQFAKSMVNMGNIQPLTGINGEIRKNCHVIN</sequence>
<name>A0A6D2I8I1_9BRAS</name>
<dbReference type="FunFam" id="1.10.520.10:FF:000001">
    <property type="entry name" value="Peroxidase"/>
    <property type="match status" value="1"/>
</dbReference>
<keyword evidence="22" id="KW-1185">Reference proteome</keyword>
<keyword evidence="19" id="KW-0964">Secreted</keyword>
<evidence type="ECO:0000256" key="6">
    <source>
        <dbReference type="ARBA" id="ARBA00022617"/>
    </source>
</evidence>
<comment type="similarity">
    <text evidence="19">Belongs to the peroxidase family. Classical plant (class III) peroxidase subfamily.</text>
</comment>
<keyword evidence="10 16" id="KW-0408">Iron</keyword>
<evidence type="ECO:0000256" key="5">
    <source>
        <dbReference type="ARBA" id="ARBA00022559"/>
    </source>
</evidence>
<dbReference type="PROSITE" id="PS00435">
    <property type="entry name" value="PEROXIDASE_1"/>
    <property type="match status" value="1"/>
</dbReference>
<protein>
    <recommendedName>
        <fullName evidence="4 19">Peroxidase</fullName>
        <ecNumber evidence="4 19">1.11.1.7</ecNumber>
    </recommendedName>
</protein>
<dbReference type="GO" id="GO:0140825">
    <property type="term" value="F:lactoperoxidase activity"/>
    <property type="evidence" value="ECO:0007669"/>
    <property type="project" value="UniProtKB-EC"/>
</dbReference>
<evidence type="ECO:0000256" key="14">
    <source>
        <dbReference type="PIRSR" id="PIRSR600823-1"/>
    </source>
</evidence>
<feature type="disulfide bond" evidence="18">
    <location>
        <begin position="89"/>
        <end position="94"/>
    </location>
</feature>
<evidence type="ECO:0000256" key="3">
    <source>
        <dbReference type="ARBA" id="ARBA00006873"/>
    </source>
</evidence>
<accession>A0A6D2I8I1</accession>
<evidence type="ECO:0000256" key="11">
    <source>
        <dbReference type="ARBA" id="ARBA00023157"/>
    </source>
</evidence>
<evidence type="ECO:0000256" key="16">
    <source>
        <dbReference type="PIRSR" id="PIRSR600823-3"/>
    </source>
</evidence>
<dbReference type="PANTHER" id="PTHR31388">
    <property type="entry name" value="PEROXIDASE 72-RELATED"/>
    <property type="match status" value="1"/>
</dbReference>
<feature type="binding site" evidence="16">
    <location>
        <position position="88"/>
    </location>
    <ligand>
        <name>Ca(2+)</name>
        <dbReference type="ChEBI" id="CHEBI:29108"/>
        <label>1</label>
    </ligand>
</feature>
<evidence type="ECO:0000256" key="9">
    <source>
        <dbReference type="ARBA" id="ARBA00023002"/>
    </source>
</evidence>
<dbReference type="InterPro" id="IPR019793">
    <property type="entry name" value="Peroxidases_heam-ligand_BS"/>
</dbReference>
<feature type="binding site" evidence="16">
    <location>
        <position position="215"/>
    </location>
    <ligand>
        <name>Ca(2+)</name>
        <dbReference type="ChEBI" id="CHEBI:29108"/>
        <label>2</label>
    </ligand>
</feature>
<evidence type="ECO:0000256" key="7">
    <source>
        <dbReference type="ARBA" id="ARBA00022723"/>
    </source>
</evidence>
<proteinExistence type="inferred from homology"/>
<evidence type="ECO:0000256" key="10">
    <source>
        <dbReference type="ARBA" id="ARBA00023004"/>
    </source>
</evidence>
<comment type="cofactor">
    <cofactor evidence="16 19">
        <name>heme b</name>
        <dbReference type="ChEBI" id="CHEBI:60344"/>
    </cofactor>
    <text evidence="16 19">Binds 1 heme b (iron(II)-protoporphyrin IX) group per subunit.</text>
</comment>
<dbReference type="GO" id="GO:0005576">
    <property type="term" value="C:extracellular region"/>
    <property type="evidence" value="ECO:0007669"/>
    <property type="project" value="UniProtKB-SubCell"/>
</dbReference>
<keyword evidence="9 19" id="KW-0560">Oxidoreductase</keyword>
<dbReference type="PROSITE" id="PS00436">
    <property type="entry name" value="PEROXIDASE_2"/>
    <property type="match status" value="1"/>
</dbReference>
<feature type="active site" description="Proton acceptor" evidence="14">
    <location>
        <position position="87"/>
    </location>
</feature>
<feature type="binding site" evidence="16">
    <location>
        <position position="266"/>
    </location>
    <ligand>
        <name>Ca(2+)</name>
        <dbReference type="ChEBI" id="CHEBI:29108"/>
        <label>2</label>
    </ligand>
</feature>
<evidence type="ECO:0000256" key="4">
    <source>
        <dbReference type="ARBA" id="ARBA00012313"/>
    </source>
</evidence>
<feature type="binding site" evidence="16">
    <location>
        <position position="93"/>
    </location>
    <ligand>
        <name>Ca(2+)</name>
        <dbReference type="ChEBI" id="CHEBI:29108"/>
        <label>1</label>
    </ligand>
</feature>
<evidence type="ECO:0000256" key="12">
    <source>
        <dbReference type="ARBA" id="ARBA00023180"/>
    </source>
</evidence>
<dbReference type="EC" id="1.11.1.7" evidence="4 19"/>
<dbReference type="PRINTS" id="PR00458">
    <property type="entry name" value="PEROXIDASE"/>
</dbReference>
<feature type="binding site" evidence="16">
    <location>
        <position position="91"/>
    </location>
    <ligand>
        <name>Ca(2+)</name>
        <dbReference type="ChEBI" id="CHEBI:29108"/>
        <label>1</label>
    </ligand>
</feature>
<keyword evidence="13 19" id="KW-0376">Hydrogen peroxide</keyword>
<feature type="binding site" evidence="16">
    <location>
        <position position="274"/>
    </location>
    <ligand>
        <name>Ca(2+)</name>
        <dbReference type="ChEBI" id="CHEBI:29108"/>
        <label>2</label>
    </ligand>
</feature>
<evidence type="ECO:0000313" key="22">
    <source>
        <dbReference type="Proteomes" id="UP000467841"/>
    </source>
</evidence>
<feature type="domain" description="Plant heme peroxidase family profile" evidence="20">
    <location>
        <begin position="46"/>
        <end position="348"/>
    </location>
</feature>
<evidence type="ECO:0000256" key="2">
    <source>
        <dbReference type="ARBA" id="ARBA00002322"/>
    </source>
</evidence>
<feature type="binding site" evidence="16">
    <location>
        <position position="97"/>
    </location>
    <ligand>
        <name>Ca(2+)</name>
        <dbReference type="ChEBI" id="CHEBI:29108"/>
        <label>1</label>
    </ligand>
</feature>
<organism evidence="21 22">
    <name type="scientific">Microthlaspi erraticum</name>
    <dbReference type="NCBI Taxonomy" id="1685480"/>
    <lineage>
        <taxon>Eukaryota</taxon>
        <taxon>Viridiplantae</taxon>
        <taxon>Streptophyta</taxon>
        <taxon>Embryophyta</taxon>
        <taxon>Tracheophyta</taxon>
        <taxon>Spermatophyta</taxon>
        <taxon>Magnoliopsida</taxon>
        <taxon>eudicotyledons</taxon>
        <taxon>Gunneridae</taxon>
        <taxon>Pentapetalae</taxon>
        <taxon>rosids</taxon>
        <taxon>malvids</taxon>
        <taxon>Brassicales</taxon>
        <taxon>Brassicaceae</taxon>
        <taxon>Coluteocarpeae</taxon>
        <taxon>Microthlaspi</taxon>
    </lineage>
</organism>
<dbReference type="PROSITE" id="PS50873">
    <property type="entry name" value="PEROXIDASE_4"/>
    <property type="match status" value="1"/>
</dbReference>
<feature type="binding site" evidence="15">
    <location>
        <position position="184"/>
    </location>
    <ligand>
        <name>substrate</name>
    </ligand>
</feature>
<feature type="disulfide bond" evidence="18">
    <location>
        <begin position="142"/>
        <end position="344"/>
    </location>
</feature>
<evidence type="ECO:0000256" key="18">
    <source>
        <dbReference type="PIRSR" id="PIRSR600823-5"/>
    </source>
</evidence>
<feature type="chain" id="PRO_5025718087" description="Peroxidase" evidence="19">
    <location>
        <begin position="24"/>
        <end position="348"/>
    </location>
</feature>
<keyword evidence="5 19" id="KW-0575">Peroxidase</keyword>
<feature type="binding site" evidence="16">
    <location>
        <position position="109"/>
    </location>
    <ligand>
        <name>Ca(2+)</name>
        <dbReference type="ChEBI" id="CHEBI:29108"/>
        <label>1</label>
    </ligand>
</feature>
<comment type="subcellular location">
    <subcellularLocation>
        <location evidence="19">Secreted</location>
    </subcellularLocation>
</comment>
<feature type="binding site" evidence="16">
    <location>
        <position position="95"/>
    </location>
    <ligand>
        <name>Ca(2+)</name>
        <dbReference type="ChEBI" id="CHEBI:29108"/>
        <label>1</label>
    </ligand>
</feature>
<dbReference type="GO" id="GO:0046872">
    <property type="term" value="F:metal ion binding"/>
    <property type="evidence" value="ECO:0007669"/>
    <property type="project" value="UniProtKB-UniRule"/>
</dbReference>
<dbReference type="InterPro" id="IPR010255">
    <property type="entry name" value="Haem_peroxidase_sf"/>
</dbReference>
<keyword evidence="7 16" id="KW-0479">Metal-binding</keyword>
<evidence type="ECO:0000256" key="13">
    <source>
        <dbReference type="ARBA" id="ARBA00023324"/>
    </source>
</evidence>
<comment type="caution">
    <text evidence="21">The sequence shown here is derived from an EMBL/GenBank/DDBJ whole genome shotgun (WGS) entry which is preliminary data.</text>
</comment>